<feature type="binding site" evidence="7">
    <location>
        <begin position="145"/>
        <end position="151"/>
    </location>
    <ligand>
        <name>(6S)-NADPHX</name>
        <dbReference type="ChEBI" id="CHEBI:64076"/>
    </ligand>
</feature>
<dbReference type="CDD" id="cd01171">
    <property type="entry name" value="YXKO-related"/>
    <property type="match status" value="1"/>
</dbReference>
<dbReference type="EMBL" id="RBNJ01004810">
    <property type="protein sequence ID" value="RUS29701.1"/>
    <property type="molecule type" value="Genomic_DNA"/>
</dbReference>
<keyword evidence="7" id="KW-0963">Cytoplasm</keyword>
<dbReference type="Pfam" id="PF01256">
    <property type="entry name" value="Carb_kinase"/>
    <property type="match status" value="1"/>
</dbReference>
<name>A0A433QJ60_9FUNG</name>
<dbReference type="GO" id="GO:0047453">
    <property type="term" value="F:ATP-dependent NAD(P)H-hydrate dehydratase activity"/>
    <property type="evidence" value="ECO:0007669"/>
    <property type="project" value="UniProtKB-UniRule"/>
</dbReference>
<dbReference type="GO" id="GO:0016301">
    <property type="term" value="F:kinase activity"/>
    <property type="evidence" value="ECO:0007669"/>
    <property type="project" value="UniProtKB-KW"/>
</dbReference>
<evidence type="ECO:0000259" key="8">
    <source>
        <dbReference type="PROSITE" id="PS51383"/>
    </source>
</evidence>
<keyword evidence="7" id="KW-0597">Phosphoprotein</keyword>
<comment type="function">
    <text evidence="7">Catalyzes the dehydration of the S-form of NAD(P)HX at the expense of ATP, which is converted to ADP. Together with NAD(P)HX epimerase, which catalyzes the epimerization of the S- and R-forms, the enzyme allows the repair of both epimers of NAD(P)HX, a damaged form of NAD(P)H that is a result of enzymatic or heat-dependent hydration.</text>
</comment>
<keyword evidence="5 7" id="KW-0456">Lyase</keyword>
<dbReference type="Gene3D" id="3.40.1190.20">
    <property type="match status" value="1"/>
</dbReference>
<reference evidence="9 10" key="1">
    <citation type="journal article" date="2018" name="New Phytol.">
        <title>Phylogenomics of Endogonaceae and evolution of mycorrhizas within Mucoromycota.</title>
        <authorList>
            <person name="Chang Y."/>
            <person name="Desiro A."/>
            <person name="Na H."/>
            <person name="Sandor L."/>
            <person name="Lipzen A."/>
            <person name="Clum A."/>
            <person name="Barry K."/>
            <person name="Grigoriev I.V."/>
            <person name="Martin F.M."/>
            <person name="Stajich J.E."/>
            <person name="Smith M.E."/>
            <person name="Bonito G."/>
            <person name="Spatafora J.W."/>
        </authorList>
    </citation>
    <scope>NUCLEOTIDE SEQUENCE [LARGE SCALE GENOMIC DNA]</scope>
    <source>
        <strain evidence="9 10">AD002</strain>
    </source>
</reference>
<evidence type="ECO:0000313" key="9">
    <source>
        <dbReference type="EMBL" id="RUS29701.1"/>
    </source>
</evidence>
<comment type="catalytic activity">
    <reaction evidence="7">
        <text>(6S)-NADHX + ATP = ADP + phosphate + NADH + H(+)</text>
        <dbReference type="Rhea" id="RHEA:19017"/>
        <dbReference type="ChEBI" id="CHEBI:15378"/>
        <dbReference type="ChEBI" id="CHEBI:30616"/>
        <dbReference type="ChEBI" id="CHEBI:43474"/>
        <dbReference type="ChEBI" id="CHEBI:57945"/>
        <dbReference type="ChEBI" id="CHEBI:64074"/>
        <dbReference type="ChEBI" id="CHEBI:456216"/>
        <dbReference type="EC" id="4.2.1.93"/>
    </reaction>
</comment>
<dbReference type="InterPro" id="IPR029056">
    <property type="entry name" value="Ribokinase-like"/>
</dbReference>
<comment type="subcellular location">
    <subcellularLocation>
        <location evidence="7">Cytoplasm</location>
    </subcellularLocation>
</comment>
<dbReference type="Proteomes" id="UP000274822">
    <property type="component" value="Unassembled WGS sequence"/>
</dbReference>
<feature type="domain" description="YjeF C-terminal" evidence="8">
    <location>
        <begin position="1"/>
        <end position="291"/>
    </location>
</feature>
<gene>
    <name evidence="9" type="ORF">BC938DRAFT_480353</name>
</gene>
<evidence type="ECO:0000256" key="2">
    <source>
        <dbReference type="ARBA" id="ARBA00022840"/>
    </source>
</evidence>
<dbReference type="GO" id="GO:0005737">
    <property type="term" value="C:cytoplasm"/>
    <property type="evidence" value="ECO:0007669"/>
    <property type="project" value="UniProtKB-SubCell"/>
</dbReference>
<evidence type="ECO:0000256" key="5">
    <source>
        <dbReference type="ARBA" id="ARBA00023239"/>
    </source>
</evidence>
<dbReference type="PANTHER" id="PTHR12592:SF0">
    <property type="entry name" value="ATP-DEPENDENT (S)-NAD(P)H-HYDRATE DEHYDRATASE"/>
    <property type="match status" value="1"/>
</dbReference>
<dbReference type="PANTHER" id="PTHR12592">
    <property type="entry name" value="ATP-DEPENDENT (S)-NAD(P)H-HYDRATE DEHYDRATASE FAMILY MEMBER"/>
    <property type="match status" value="1"/>
</dbReference>
<keyword evidence="1 7" id="KW-0547">Nucleotide-binding</keyword>
<dbReference type="GO" id="GO:0005524">
    <property type="term" value="F:ATP binding"/>
    <property type="evidence" value="ECO:0007669"/>
    <property type="project" value="UniProtKB-KW"/>
</dbReference>
<evidence type="ECO:0000256" key="4">
    <source>
        <dbReference type="ARBA" id="ARBA00023027"/>
    </source>
</evidence>
<protein>
    <recommendedName>
        <fullName evidence="7">ATP-dependent (S)-NAD(P)H-hydrate dehydratase</fullName>
        <ecNumber evidence="7">4.2.1.93</ecNumber>
    </recommendedName>
    <alternativeName>
        <fullName evidence="7">ATP-dependent NAD(P)HX dehydratase</fullName>
    </alternativeName>
</protein>
<comment type="similarity">
    <text evidence="7">Belongs to the NnrD/CARKD family.</text>
</comment>
<keyword evidence="9" id="KW-0808">Transferase</keyword>
<evidence type="ECO:0000256" key="1">
    <source>
        <dbReference type="ARBA" id="ARBA00022741"/>
    </source>
</evidence>
<keyword evidence="10" id="KW-1185">Reference proteome</keyword>
<evidence type="ECO:0000256" key="3">
    <source>
        <dbReference type="ARBA" id="ARBA00022857"/>
    </source>
</evidence>
<feature type="binding site" evidence="7">
    <location>
        <begin position="187"/>
        <end position="191"/>
    </location>
    <ligand>
        <name>ATP</name>
        <dbReference type="ChEBI" id="CHEBI:30616"/>
    </ligand>
</feature>
<dbReference type="HAMAP" id="MF_01965">
    <property type="entry name" value="NADHX_dehydratase"/>
    <property type="match status" value="1"/>
</dbReference>
<comment type="caution">
    <text evidence="9">The sequence shown here is derived from an EMBL/GenBank/DDBJ whole genome shotgun (WGS) entry which is preliminary data.</text>
</comment>
<sequence length="327" mass="35844">MHVCSLFPHMSELFARPDRPPIPPQIRVRIVTTALPSSVITPLCSPLHAHFLTIRLSRSYRKNKPSDLTTDEIVSSVAALFPRLHVLVIGPGLSRDTLMLDCAKGVIGKAREQDMPIVIDADGLFLIQSHPEVIRNYRKAVLTPNVVEFKRLCEHILPQNTQNSKFKSEDIATRLSQALGGVTIVQKGHEDLIANDEQVFVCDADGGLKRVGGQGDILSGAIATFLAWGKAYEENVWKHDFNIRSADIPILASYAGCSLLRETARSAYARHGRAVLTSDMIGEIGAAFTRVFGDVVDACIYCVGFRGWSVTHLDSLACYLGALANKL</sequence>
<proteinExistence type="inferred from homology"/>
<feature type="binding site" evidence="7">
    <location>
        <begin position="206"/>
        <end position="215"/>
    </location>
    <ligand>
        <name>ATP</name>
        <dbReference type="ChEBI" id="CHEBI:30616"/>
    </ligand>
</feature>
<dbReference type="GO" id="GO:0110051">
    <property type="term" value="P:metabolite repair"/>
    <property type="evidence" value="ECO:0007669"/>
    <property type="project" value="TreeGrafter"/>
</dbReference>
<feature type="binding site" evidence="7">
    <location>
        <position position="92"/>
    </location>
    <ligand>
        <name>(6S)-NADPHX</name>
        <dbReference type="ChEBI" id="CHEBI:64076"/>
    </ligand>
</feature>
<dbReference type="PROSITE" id="PS51383">
    <property type="entry name" value="YJEF_C_3"/>
    <property type="match status" value="1"/>
</dbReference>
<dbReference type="GO" id="GO:0046496">
    <property type="term" value="P:nicotinamide nucleotide metabolic process"/>
    <property type="evidence" value="ECO:0007669"/>
    <property type="project" value="UniProtKB-UniRule"/>
</dbReference>
<organism evidence="9 10">
    <name type="scientific">Jimgerdemannia flammicorona</name>
    <dbReference type="NCBI Taxonomy" id="994334"/>
    <lineage>
        <taxon>Eukaryota</taxon>
        <taxon>Fungi</taxon>
        <taxon>Fungi incertae sedis</taxon>
        <taxon>Mucoromycota</taxon>
        <taxon>Mucoromycotina</taxon>
        <taxon>Endogonomycetes</taxon>
        <taxon>Endogonales</taxon>
        <taxon>Endogonaceae</taxon>
        <taxon>Jimgerdemannia</taxon>
    </lineage>
</organism>
<dbReference type="EC" id="4.2.1.93" evidence="7"/>
<keyword evidence="3" id="KW-0521">NADP</keyword>
<dbReference type="SUPFAM" id="SSF53613">
    <property type="entry name" value="Ribokinase-like"/>
    <property type="match status" value="1"/>
</dbReference>
<evidence type="ECO:0000256" key="7">
    <source>
        <dbReference type="HAMAP-Rule" id="MF_03157"/>
    </source>
</evidence>
<feature type="binding site" evidence="7">
    <location>
        <position position="216"/>
    </location>
    <ligand>
        <name>(6S)-NADPHX</name>
        <dbReference type="ChEBI" id="CHEBI:64076"/>
    </ligand>
</feature>
<evidence type="ECO:0000313" key="10">
    <source>
        <dbReference type="Proteomes" id="UP000274822"/>
    </source>
</evidence>
<comment type="catalytic activity">
    <reaction evidence="6 7">
        <text>(6S)-NADPHX + ATP = ADP + phosphate + NADPH + H(+)</text>
        <dbReference type="Rhea" id="RHEA:32231"/>
        <dbReference type="ChEBI" id="CHEBI:15378"/>
        <dbReference type="ChEBI" id="CHEBI:30616"/>
        <dbReference type="ChEBI" id="CHEBI:43474"/>
        <dbReference type="ChEBI" id="CHEBI:57783"/>
        <dbReference type="ChEBI" id="CHEBI:64076"/>
        <dbReference type="ChEBI" id="CHEBI:456216"/>
        <dbReference type="EC" id="4.2.1.93"/>
    </reaction>
</comment>
<dbReference type="AlphaFoldDB" id="A0A433QJ60"/>
<keyword evidence="2 7" id="KW-0067">ATP-binding</keyword>
<comment type="cofactor">
    <cofactor evidence="7">
        <name>Mg(2+)</name>
        <dbReference type="ChEBI" id="CHEBI:18420"/>
    </cofactor>
</comment>
<accession>A0A433QJ60</accession>
<keyword evidence="9" id="KW-0418">Kinase</keyword>
<evidence type="ECO:0000256" key="6">
    <source>
        <dbReference type="ARBA" id="ARBA00047472"/>
    </source>
</evidence>
<keyword evidence="4 7" id="KW-0520">NAD</keyword>
<dbReference type="InterPro" id="IPR000631">
    <property type="entry name" value="CARKD"/>
</dbReference>